<dbReference type="GeneID" id="54278211"/>
<organism evidence="2 3">
    <name type="scientific">Aaosphaeria arxii CBS 175.79</name>
    <dbReference type="NCBI Taxonomy" id="1450172"/>
    <lineage>
        <taxon>Eukaryota</taxon>
        <taxon>Fungi</taxon>
        <taxon>Dikarya</taxon>
        <taxon>Ascomycota</taxon>
        <taxon>Pezizomycotina</taxon>
        <taxon>Dothideomycetes</taxon>
        <taxon>Pleosporomycetidae</taxon>
        <taxon>Pleosporales</taxon>
        <taxon>Pleosporales incertae sedis</taxon>
        <taxon>Aaosphaeria</taxon>
    </lineage>
</organism>
<reference evidence="2" key="1">
    <citation type="journal article" date="2020" name="Stud. Mycol.">
        <title>101 Dothideomycetes genomes: a test case for predicting lifestyles and emergence of pathogens.</title>
        <authorList>
            <person name="Haridas S."/>
            <person name="Albert R."/>
            <person name="Binder M."/>
            <person name="Bloem J."/>
            <person name="Labutti K."/>
            <person name="Salamov A."/>
            <person name="Andreopoulos B."/>
            <person name="Baker S."/>
            <person name="Barry K."/>
            <person name="Bills G."/>
            <person name="Bluhm B."/>
            <person name="Cannon C."/>
            <person name="Castanera R."/>
            <person name="Culley D."/>
            <person name="Daum C."/>
            <person name="Ezra D."/>
            <person name="Gonzalez J."/>
            <person name="Henrissat B."/>
            <person name="Kuo A."/>
            <person name="Liang C."/>
            <person name="Lipzen A."/>
            <person name="Lutzoni F."/>
            <person name="Magnuson J."/>
            <person name="Mondo S."/>
            <person name="Nolan M."/>
            <person name="Ohm R."/>
            <person name="Pangilinan J."/>
            <person name="Park H.-J."/>
            <person name="Ramirez L."/>
            <person name="Alfaro M."/>
            <person name="Sun H."/>
            <person name="Tritt A."/>
            <person name="Yoshinaga Y."/>
            <person name="Zwiers L.-H."/>
            <person name="Turgeon B."/>
            <person name="Goodwin S."/>
            <person name="Spatafora J."/>
            <person name="Crous P."/>
            <person name="Grigoriev I."/>
        </authorList>
    </citation>
    <scope>NUCLEOTIDE SEQUENCE</scope>
    <source>
        <strain evidence="2">CBS 175.79</strain>
    </source>
</reference>
<dbReference type="Proteomes" id="UP000799778">
    <property type="component" value="Unassembled WGS sequence"/>
</dbReference>
<gene>
    <name evidence="2" type="ORF">BU24DRAFT_112722</name>
</gene>
<name>A0A6A5Y0W5_9PLEO</name>
<evidence type="ECO:0000313" key="2">
    <source>
        <dbReference type="EMBL" id="KAF2019112.1"/>
    </source>
</evidence>
<evidence type="ECO:0000313" key="3">
    <source>
        <dbReference type="Proteomes" id="UP000799778"/>
    </source>
</evidence>
<proteinExistence type="predicted"/>
<dbReference type="EMBL" id="ML978067">
    <property type="protein sequence ID" value="KAF2019112.1"/>
    <property type="molecule type" value="Genomic_DNA"/>
</dbReference>
<accession>A0A6A5Y0W5</accession>
<keyword evidence="3" id="KW-1185">Reference proteome</keyword>
<dbReference type="RefSeq" id="XP_033387451.1">
    <property type="nucleotide sequence ID" value="XM_033520814.1"/>
</dbReference>
<keyword evidence="1" id="KW-1133">Transmembrane helix</keyword>
<dbReference type="AlphaFoldDB" id="A0A6A5Y0W5"/>
<feature type="transmembrane region" description="Helical" evidence="1">
    <location>
        <begin position="12"/>
        <end position="29"/>
    </location>
</feature>
<sequence length="84" mass="9825">MTNVHLYMYEIKRSLVLVLMSPFPFFVFWKKGVLDIRRCTTMYERLVTVSVYVQINYICTHSADLSLDVGCMMKGTMCVFQIVV</sequence>
<keyword evidence="1" id="KW-0472">Membrane</keyword>
<keyword evidence="1" id="KW-0812">Transmembrane</keyword>
<protein>
    <submittedName>
        <fullName evidence="2">Uncharacterized protein</fullName>
    </submittedName>
</protein>
<evidence type="ECO:0000256" key="1">
    <source>
        <dbReference type="SAM" id="Phobius"/>
    </source>
</evidence>